<proteinExistence type="predicted"/>
<feature type="non-terminal residue" evidence="1">
    <location>
        <position position="1"/>
    </location>
</feature>
<accession>A0A5J4UV01</accession>
<evidence type="ECO:0000313" key="2">
    <source>
        <dbReference type="Proteomes" id="UP000324800"/>
    </source>
</evidence>
<sequence>TIGVNTNGFR</sequence>
<organism evidence="1 2">
    <name type="scientific">Streblomastix strix</name>
    <dbReference type="NCBI Taxonomy" id="222440"/>
    <lineage>
        <taxon>Eukaryota</taxon>
        <taxon>Metamonada</taxon>
        <taxon>Preaxostyla</taxon>
        <taxon>Oxymonadida</taxon>
        <taxon>Streblomastigidae</taxon>
        <taxon>Streblomastix</taxon>
    </lineage>
</organism>
<dbReference type="Proteomes" id="UP000324800">
    <property type="component" value="Unassembled WGS sequence"/>
</dbReference>
<dbReference type="EMBL" id="SNRW01012216">
    <property type="protein sequence ID" value="KAA6374114.1"/>
    <property type="molecule type" value="Genomic_DNA"/>
</dbReference>
<gene>
    <name evidence="1" type="ORF">EZS28_030357</name>
</gene>
<evidence type="ECO:0000313" key="1">
    <source>
        <dbReference type="EMBL" id="KAA6374114.1"/>
    </source>
</evidence>
<protein>
    <submittedName>
        <fullName evidence="1">Uncharacterized protein</fullName>
    </submittedName>
</protein>
<comment type="caution">
    <text evidence="1">The sequence shown here is derived from an EMBL/GenBank/DDBJ whole genome shotgun (WGS) entry which is preliminary data.</text>
</comment>
<name>A0A5J4UV01_9EUKA</name>
<reference evidence="1 2" key="1">
    <citation type="submission" date="2019-03" db="EMBL/GenBank/DDBJ databases">
        <title>Single cell metagenomics reveals metabolic interactions within the superorganism composed of flagellate Streblomastix strix and complex community of Bacteroidetes bacteria on its surface.</title>
        <authorList>
            <person name="Treitli S.C."/>
            <person name="Kolisko M."/>
            <person name="Husnik F."/>
            <person name="Keeling P."/>
            <person name="Hampl V."/>
        </authorList>
    </citation>
    <scope>NUCLEOTIDE SEQUENCE [LARGE SCALE GENOMIC DNA]</scope>
    <source>
        <strain evidence="1">ST1C</strain>
    </source>
</reference>